<sequence length="234" mass="25784">MNQPFKGIDYGEINLWSLAGEDDVPRFNFPPVPANYTPGQTNDSYQWNPCNPWTARVFPNQTTTNGCVEVAVCMIQEAPPFGTYHKDIGQQNLSDCVFDQGTGLCALTYGVKGNKQIKTKIILMCNETEEGRVDPMSRFTSKYETRLHSKCACPGRCSSPSNAGLGTGQIMGIVFGSVAAILVFAFVVFIVFLRRKLPEGTPKPPVCTTVKVGFEVIMAKVCPCYKRLEYSSIP</sequence>
<reference evidence="3" key="1">
    <citation type="journal article" date="2017" name="bioRxiv">
        <title>Comparative analysis of the genomes of Stylophora pistillata and Acropora digitifera provides evidence for extensive differences between species of corals.</title>
        <authorList>
            <person name="Voolstra C.R."/>
            <person name="Li Y."/>
            <person name="Liew Y.J."/>
            <person name="Baumgarten S."/>
            <person name="Zoccola D."/>
            <person name="Flot J.-F."/>
            <person name="Tambutte S."/>
            <person name="Allemand D."/>
            <person name="Aranda M."/>
        </authorList>
    </citation>
    <scope>NUCLEOTIDE SEQUENCE [LARGE SCALE GENOMIC DNA]</scope>
</reference>
<organism evidence="2 3">
    <name type="scientific">Stylophora pistillata</name>
    <name type="common">Smooth cauliflower coral</name>
    <dbReference type="NCBI Taxonomy" id="50429"/>
    <lineage>
        <taxon>Eukaryota</taxon>
        <taxon>Metazoa</taxon>
        <taxon>Cnidaria</taxon>
        <taxon>Anthozoa</taxon>
        <taxon>Hexacorallia</taxon>
        <taxon>Scleractinia</taxon>
        <taxon>Astrocoeniina</taxon>
        <taxon>Pocilloporidae</taxon>
        <taxon>Stylophora</taxon>
    </lineage>
</organism>
<gene>
    <name evidence="2" type="ORF">AWC38_SpisGene1281</name>
</gene>
<evidence type="ECO:0000256" key="1">
    <source>
        <dbReference type="SAM" id="Phobius"/>
    </source>
</evidence>
<name>A0A2B4SWY5_STYPI</name>
<proteinExistence type="predicted"/>
<dbReference type="EMBL" id="LSMT01000008">
    <property type="protein sequence ID" value="PFX33846.1"/>
    <property type="molecule type" value="Genomic_DNA"/>
</dbReference>
<keyword evidence="1" id="KW-0472">Membrane</keyword>
<protein>
    <submittedName>
        <fullName evidence="2">Uncharacterized protein</fullName>
    </submittedName>
</protein>
<dbReference type="SUPFAM" id="SSF50911">
    <property type="entry name" value="Mannose 6-phosphate receptor domain"/>
    <property type="match status" value="1"/>
</dbReference>
<dbReference type="OrthoDB" id="5984204at2759"/>
<evidence type="ECO:0000313" key="2">
    <source>
        <dbReference type="EMBL" id="PFX33846.1"/>
    </source>
</evidence>
<feature type="transmembrane region" description="Helical" evidence="1">
    <location>
        <begin position="170"/>
        <end position="193"/>
    </location>
</feature>
<comment type="caution">
    <text evidence="2">The sequence shown here is derived from an EMBL/GenBank/DDBJ whole genome shotgun (WGS) entry which is preliminary data.</text>
</comment>
<accession>A0A2B4SWY5</accession>
<dbReference type="Gene3D" id="2.70.130.10">
    <property type="entry name" value="Mannose-6-phosphate receptor binding domain"/>
    <property type="match status" value="1"/>
</dbReference>
<evidence type="ECO:0000313" key="3">
    <source>
        <dbReference type="Proteomes" id="UP000225706"/>
    </source>
</evidence>
<dbReference type="InterPro" id="IPR009011">
    <property type="entry name" value="Man6P_isomerase_rcpt-bd_dom_sf"/>
</dbReference>
<keyword evidence="1" id="KW-0812">Transmembrane</keyword>
<keyword evidence="1" id="KW-1133">Transmembrane helix</keyword>
<keyword evidence="3" id="KW-1185">Reference proteome</keyword>
<dbReference type="AlphaFoldDB" id="A0A2B4SWY5"/>
<dbReference type="Proteomes" id="UP000225706">
    <property type="component" value="Unassembled WGS sequence"/>
</dbReference>